<dbReference type="GO" id="GO:0042840">
    <property type="term" value="P:D-glucuronate catabolic process"/>
    <property type="evidence" value="ECO:0007669"/>
    <property type="project" value="TreeGrafter"/>
</dbReference>
<evidence type="ECO:0000256" key="4">
    <source>
        <dbReference type="ARBA" id="ARBA00002713"/>
    </source>
</evidence>
<comment type="similarity">
    <text evidence="6">Belongs to the mannonate dehydratase family.</text>
</comment>
<comment type="pathway">
    <text evidence="5">Carbohydrate metabolism; pentose and glucuronate interconversion.</text>
</comment>
<dbReference type="RefSeq" id="WP_168740760.1">
    <property type="nucleotide sequence ID" value="NZ_JABAHZ010000005.1"/>
</dbReference>
<keyword evidence="8" id="KW-0408">Iron</keyword>
<gene>
    <name evidence="11" type="ORF">HGH91_20935</name>
</gene>
<evidence type="ECO:0000256" key="3">
    <source>
        <dbReference type="ARBA" id="ARBA00001954"/>
    </source>
</evidence>
<keyword evidence="9" id="KW-0464">Manganese</keyword>
<dbReference type="AlphaFoldDB" id="A0A847SSS2"/>
<comment type="function">
    <text evidence="4">Catalyzes the dehydration of D-mannonate.</text>
</comment>
<keyword evidence="10" id="KW-0456">Lyase</keyword>
<dbReference type="EMBL" id="JABAHZ010000005">
    <property type="protein sequence ID" value="NLR81108.1"/>
    <property type="molecule type" value="Genomic_DNA"/>
</dbReference>
<dbReference type="Proteomes" id="UP000552864">
    <property type="component" value="Unassembled WGS sequence"/>
</dbReference>
<evidence type="ECO:0000256" key="8">
    <source>
        <dbReference type="ARBA" id="ARBA00023004"/>
    </source>
</evidence>
<dbReference type="EC" id="4.2.1.8" evidence="7"/>
<evidence type="ECO:0000256" key="9">
    <source>
        <dbReference type="ARBA" id="ARBA00023211"/>
    </source>
</evidence>
<dbReference type="GO" id="GO:0008927">
    <property type="term" value="F:mannonate dehydratase activity"/>
    <property type="evidence" value="ECO:0007669"/>
    <property type="project" value="UniProtKB-EC"/>
</dbReference>
<accession>A0A847SSS2</accession>
<dbReference type="InterPro" id="IPR004628">
    <property type="entry name" value="Man_deHydtase"/>
</dbReference>
<evidence type="ECO:0000256" key="10">
    <source>
        <dbReference type="ARBA" id="ARBA00023239"/>
    </source>
</evidence>
<dbReference type="GO" id="GO:0030145">
    <property type="term" value="F:manganese ion binding"/>
    <property type="evidence" value="ECO:0007669"/>
    <property type="project" value="TreeGrafter"/>
</dbReference>
<evidence type="ECO:0000313" key="11">
    <source>
        <dbReference type="EMBL" id="NLR81108.1"/>
    </source>
</evidence>
<evidence type="ECO:0000256" key="1">
    <source>
        <dbReference type="ARBA" id="ARBA00001794"/>
    </source>
</evidence>
<evidence type="ECO:0000256" key="6">
    <source>
        <dbReference type="ARBA" id="ARBA00007389"/>
    </source>
</evidence>
<protein>
    <recommendedName>
        <fullName evidence="7">mannonate dehydratase</fullName>
        <ecNumber evidence="7">4.2.1.8</ecNumber>
    </recommendedName>
</protein>
<dbReference type="PANTHER" id="PTHR30387">
    <property type="entry name" value="MANNONATE DEHYDRATASE"/>
    <property type="match status" value="1"/>
</dbReference>
<proteinExistence type="inferred from homology"/>
<dbReference type="UniPathway" id="UPA00246"/>
<evidence type="ECO:0000256" key="5">
    <source>
        <dbReference type="ARBA" id="ARBA00004892"/>
    </source>
</evidence>
<comment type="cofactor">
    <cofactor evidence="2">
        <name>Mn(2+)</name>
        <dbReference type="ChEBI" id="CHEBI:29035"/>
    </cofactor>
</comment>
<evidence type="ECO:0000313" key="12">
    <source>
        <dbReference type="Proteomes" id="UP000552864"/>
    </source>
</evidence>
<comment type="catalytic activity">
    <reaction evidence="1">
        <text>D-mannonate = 2-dehydro-3-deoxy-D-gluconate + H2O</text>
        <dbReference type="Rhea" id="RHEA:20097"/>
        <dbReference type="ChEBI" id="CHEBI:15377"/>
        <dbReference type="ChEBI" id="CHEBI:17767"/>
        <dbReference type="ChEBI" id="CHEBI:57990"/>
        <dbReference type="EC" id="4.2.1.8"/>
    </reaction>
</comment>
<organism evidence="11 12">
    <name type="scientific">Chitinophaga eiseniae</name>
    <dbReference type="NCBI Taxonomy" id="634771"/>
    <lineage>
        <taxon>Bacteria</taxon>
        <taxon>Pseudomonadati</taxon>
        <taxon>Bacteroidota</taxon>
        <taxon>Chitinophagia</taxon>
        <taxon>Chitinophagales</taxon>
        <taxon>Chitinophagaceae</taxon>
        <taxon>Chitinophaga</taxon>
    </lineage>
</organism>
<dbReference type="SUPFAM" id="SSF51658">
    <property type="entry name" value="Xylose isomerase-like"/>
    <property type="match status" value="1"/>
</dbReference>
<comment type="cofactor">
    <cofactor evidence="3">
        <name>Fe(2+)</name>
        <dbReference type="ChEBI" id="CHEBI:29033"/>
    </cofactor>
</comment>
<evidence type="ECO:0000256" key="7">
    <source>
        <dbReference type="ARBA" id="ARBA00012927"/>
    </source>
</evidence>
<reference evidence="11 12" key="1">
    <citation type="submission" date="2020-04" db="EMBL/GenBank/DDBJ databases">
        <authorList>
            <person name="Yin C."/>
        </authorList>
    </citation>
    <scope>NUCLEOTIDE SEQUENCE [LARGE SCALE GENOMIC DNA]</scope>
    <source>
        <strain evidence="11 12">Ak56</strain>
    </source>
</reference>
<dbReference type="PANTHER" id="PTHR30387:SF2">
    <property type="entry name" value="MANNONATE DEHYDRATASE"/>
    <property type="match status" value="1"/>
</dbReference>
<sequence length="351" mass="39739">MKLGLGLYRHMLNRQHYDFARQCGCTHLVVHLVDYFNQGNQENKNDQPIGDGSGWGFAGDPGKIWTVEELVQLKREINEAGLELEAIENFDPAHWHDILLDGPQKEAQIEKLKQIIRNVGEAGIPVFGYNFSLAGVSSRITGNFARGGARSVGMDGVDQRPIANGMVWNMVYDRNAPAGFIPEITHEQLWERLTWFLNELVPVAEQAGVKLAAHPDDPPMPFIRKTPRLVYQPQLYRKLLDIKPSRSNMLEFCLGSIAEMTEGDVYEATEQYASDIAYVHFRNVKGKVPHYKEVFVDEGDIDLIRILRILKEKKFDGVFIPDHTPQMSCDAPWYAGMAYTLGYMKAAMSLI</sequence>
<comment type="caution">
    <text evidence="11">The sequence shown here is derived from an EMBL/GenBank/DDBJ whole genome shotgun (WGS) entry which is preliminary data.</text>
</comment>
<name>A0A847SSS2_9BACT</name>
<evidence type="ECO:0000256" key="2">
    <source>
        <dbReference type="ARBA" id="ARBA00001936"/>
    </source>
</evidence>
<dbReference type="Pfam" id="PF03786">
    <property type="entry name" value="UxuA"/>
    <property type="match status" value="2"/>
</dbReference>
<dbReference type="GO" id="GO:0008198">
    <property type="term" value="F:ferrous iron binding"/>
    <property type="evidence" value="ECO:0007669"/>
    <property type="project" value="TreeGrafter"/>
</dbReference>
<dbReference type="Gene3D" id="3.20.20.150">
    <property type="entry name" value="Divalent-metal-dependent TIM barrel enzymes"/>
    <property type="match status" value="1"/>
</dbReference>
<dbReference type="InterPro" id="IPR036237">
    <property type="entry name" value="Xyl_isomerase-like_sf"/>
</dbReference>
<keyword evidence="12" id="KW-1185">Reference proteome</keyword>